<evidence type="ECO:0000259" key="7">
    <source>
        <dbReference type="Pfam" id="PF05598"/>
    </source>
</evidence>
<dbReference type="AlphaFoldDB" id="E1JSV6"/>
<evidence type="ECO:0000313" key="8">
    <source>
        <dbReference type="EMBL" id="EFL52589.1"/>
    </source>
</evidence>
<dbReference type="NCBIfam" id="NF033581">
    <property type="entry name" value="transpos_IS5_4"/>
    <property type="match status" value="1"/>
</dbReference>
<dbReference type="RefSeq" id="WP_005991127.1">
    <property type="nucleotide sequence ID" value="NZ_AECZ01000003.1"/>
</dbReference>
<organism evidence="8 9">
    <name type="scientific">Solidesulfovibrio fructosivorans JJ]</name>
    <dbReference type="NCBI Taxonomy" id="596151"/>
    <lineage>
        <taxon>Bacteria</taxon>
        <taxon>Pseudomonadati</taxon>
        <taxon>Thermodesulfobacteriota</taxon>
        <taxon>Desulfovibrionia</taxon>
        <taxon>Desulfovibrionales</taxon>
        <taxon>Desulfovibrionaceae</taxon>
        <taxon>Solidesulfovibrio</taxon>
    </lineage>
</organism>
<dbReference type="PANTHER" id="PTHR35604">
    <property type="entry name" value="TRANSPOSASE INSH FOR INSERTION SEQUENCE ELEMENT IS5A-RELATED"/>
    <property type="match status" value="1"/>
</dbReference>
<dbReference type="Proteomes" id="UP000006250">
    <property type="component" value="Unassembled WGS sequence"/>
</dbReference>
<keyword evidence="5" id="KW-0233">DNA recombination</keyword>
<dbReference type="GO" id="GO:0006313">
    <property type="term" value="P:DNA transposition"/>
    <property type="evidence" value="ECO:0007669"/>
    <property type="project" value="InterPro"/>
</dbReference>
<dbReference type="InterPro" id="IPR002559">
    <property type="entry name" value="Transposase_11"/>
</dbReference>
<dbReference type="OrthoDB" id="9774580at2"/>
<evidence type="ECO:0000256" key="1">
    <source>
        <dbReference type="ARBA" id="ARBA00003544"/>
    </source>
</evidence>
<dbReference type="eggNOG" id="COG3039">
    <property type="taxonomic scope" value="Bacteria"/>
</dbReference>
<comment type="caution">
    <text evidence="8">The sequence shown here is derived from an EMBL/GenBank/DDBJ whole genome shotgun (WGS) entry which is preliminary data.</text>
</comment>
<reference evidence="8 9" key="1">
    <citation type="submission" date="2010-08" db="EMBL/GenBank/DDBJ databases">
        <title>The draft genome of Desulfovibrio fructosovorans JJ.</title>
        <authorList>
            <consortium name="US DOE Joint Genome Institute (JGI-PGF)"/>
            <person name="Lucas S."/>
            <person name="Copeland A."/>
            <person name="Lapidus A."/>
            <person name="Cheng J.-F."/>
            <person name="Bruce D."/>
            <person name="Goodwin L."/>
            <person name="Pitluck S."/>
            <person name="Land M.L."/>
            <person name="Hauser L."/>
            <person name="Chang Y.-J."/>
            <person name="Jeffries C."/>
            <person name="Wall J.D."/>
            <person name="Stahl D.A."/>
            <person name="Arkin A.P."/>
            <person name="Dehal P."/>
            <person name="Stolyar S.M."/>
            <person name="Hazen T.C."/>
            <person name="Woyke T.J."/>
        </authorList>
    </citation>
    <scope>NUCLEOTIDE SEQUENCE [LARGE SCALE GENOMIC DNA]</scope>
    <source>
        <strain evidence="8 9">JJ</strain>
    </source>
</reference>
<dbReference type="EMBL" id="AECZ01000003">
    <property type="protein sequence ID" value="EFL52589.1"/>
    <property type="molecule type" value="Genomic_DNA"/>
</dbReference>
<evidence type="ECO:0000259" key="6">
    <source>
        <dbReference type="Pfam" id="PF01609"/>
    </source>
</evidence>
<keyword evidence="4" id="KW-0238">DNA-binding</keyword>
<feature type="domain" description="Transposase IS4-like" evidence="6">
    <location>
        <begin position="142"/>
        <end position="334"/>
    </location>
</feature>
<dbReference type="Pfam" id="PF01609">
    <property type="entry name" value="DDE_Tnp_1"/>
    <property type="match status" value="1"/>
</dbReference>
<keyword evidence="9" id="KW-1185">Reference proteome</keyword>
<comment type="function">
    <text evidence="1">Involved in the transposition of the insertion sequence IS5.</text>
</comment>
<dbReference type="GO" id="GO:0003677">
    <property type="term" value="F:DNA binding"/>
    <property type="evidence" value="ECO:0007669"/>
    <property type="project" value="UniProtKB-KW"/>
</dbReference>
<sequence>MSERSSEKPGIADYVVARRKRKECFLDVIDRLIDWKPLEKVLRNELKRVANAVGNPSYPPLLMFKILLLQRWYNLRDAAVEEALCDRLSFVRFVGLSLDHDEVADSTTVCRFRQSLVERNILKRLLDKLNHQLERRGLLVREGAIVDASVVSSARHPLKVLDVLPEDREEDAGDAPDVTISYSDDADAAWLRKGNRAYYGYKIHAATDSRDGFVLGGHATPANRSDTEEFVTVLDEVDVRAGESVYADKGYSSQLNRYVLAVRGLLDGIMHKAARNRELTLAEKAANRLVSSLRSKVERAFGTLKRGYGFFRARYLGLAKVELEFLLNAMAFNLKKAVLKADC</sequence>
<dbReference type="InterPro" id="IPR047959">
    <property type="entry name" value="Transpos_IS5"/>
</dbReference>
<comment type="similarity">
    <text evidence="2">Belongs to the transposase 11 family.</text>
</comment>
<dbReference type="Pfam" id="PF05598">
    <property type="entry name" value="DUF772"/>
    <property type="match status" value="1"/>
</dbReference>
<evidence type="ECO:0000256" key="4">
    <source>
        <dbReference type="ARBA" id="ARBA00023125"/>
    </source>
</evidence>
<dbReference type="STRING" id="596151.DesfrDRAFT_0695"/>
<evidence type="ECO:0000256" key="2">
    <source>
        <dbReference type="ARBA" id="ARBA00010075"/>
    </source>
</evidence>
<evidence type="ECO:0000313" key="9">
    <source>
        <dbReference type="Proteomes" id="UP000006250"/>
    </source>
</evidence>
<gene>
    <name evidence="8" type="ORF">DesfrDRAFT_0695</name>
</gene>
<feature type="domain" description="Transposase InsH N-terminal" evidence="7">
    <location>
        <begin position="19"/>
        <end position="114"/>
    </location>
</feature>
<accession>E1JSV6</accession>
<dbReference type="PANTHER" id="PTHR35604:SF2">
    <property type="entry name" value="TRANSPOSASE INSH FOR INSERTION SEQUENCE ELEMENT IS5A-RELATED"/>
    <property type="match status" value="1"/>
</dbReference>
<protein>
    <submittedName>
        <fullName evidence="8">Transposase IS4 family protein</fullName>
    </submittedName>
</protein>
<proteinExistence type="inferred from homology"/>
<keyword evidence="3" id="KW-0815">Transposition</keyword>
<dbReference type="GO" id="GO:0004803">
    <property type="term" value="F:transposase activity"/>
    <property type="evidence" value="ECO:0007669"/>
    <property type="project" value="InterPro"/>
</dbReference>
<dbReference type="InterPro" id="IPR008490">
    <property type="entry name" value="Transposase_InsH_N"/>
</dbReference>
<evidence type="ECO:0000256" key="5">
    <source>
        <dbReference type="ARBA" id="ARBA00023172"/>
    </source>
</evidence>
<name>E1JSV6_SOLFR</name>
<evidence type="ECO:0000256" key="3">
    <source>
        <dbReference type="ARBA" id="ARBA00022578"/>
    </source>
</evidence>